<gene>
    <name evidence="14" type="primary">RP-L37e</name>
    <name evidence="14" type="synonym">RPL37</name>
    <name evidence="11" type="synonym">rpl37e</name>
</gene>
<dbReference type="Pfam" id="PF01907">
    <property type="entry name" value="Ribosomal_L37e"/>
    <property type="match status" value="1"/>
</dbReference>
<dbReference type="PANTHER" id="PTHR10768:SF0">
    <property type="entry name" value="RIBOSOMAL PROTEIN L37"/>
    <property type="match status" value="1"/>
</dbReference>
<keyword evidence="3 11" id="KW-0479">Metal-binding</keyword>
<evidence type="ECO:0000256" key="7">
    <source>
        <dbReference type="ARBA" id="ARBA00022884"/>
    </source>
</evidence>
<feature type="binding site" evidence="11">
    <location>
        <position position="37"/>
    </location>
    <ligand>
        <name>Zn(2+)</name>
        <dbReference type="ChEBI" id="CHEBI:29105"/>
    </ligand>
</feature>
<evidence type="ECO:0000256" key="10">
    <source>
        <dbReference type="ARBA" id="ARBA00035225"/>
    </source>
</evidence>
<proteinExistence type="inferred from homology"/>
<dbReference type="NCBIfam" id="NF003214">
    <property type="entry name" value="PRK04179.1"/>
    <property type="match status" value="1"/>
</dbReference>
<name>A0A075GHW7_9EURY</name>
<keyword evidence="8 11" id="KW-0689">Ribosomal protein</keyword>
<comment type="function">
    <text evidence="12">Component of the large ribosomal subunit. The ribosome is a large ribonucleoprotein complex responsible for the synthesis of proteins in the cell.</text>
</comment>
<keyword evidence="4 11" id="KW-0699">rRNA-binding</keyword>
<dbReference type="InterPro" id="IPR001569">
    <property type="entry name" value="Ribosomal_eL37"/>
</dbReference>
<dbReference type="HAMAP" id="MF_00547">
    <property type="entry name" value="Ribosomal_eL37"/>
    <property type="match status" value="1"/>
</dbReference>
<dbReference type="GO" id="GO:0008270">
    <property type="term" value="F:zinc ion binding"/>
    <property type="evidence" value="ECO:0007669"/>
    <property type="project" value="UniProtKB-UniRule"/>
</dbReference>
<dbReference type="GO" id="GO:0022625">
    <property type="term" value="C:cytosolic large ribosomal subunit"/>
    <property type="evidence" value="ECO:0007669"/>
    <property type="project" value="TreeGrafter"/>
</dbReference>
<evidence type="ECO:0000256" key="1">
    <source>
        <dbReference type="ARBA" id="ARBA00003058"/>
    </source>
</evidence>
<protein>
    <recommendedName>
        <fullName evidence="10 11">Large ribosomal subunit protein eL37</fullName>
    </recommendedName>
</protein>
<evidence type="ECO:0000256" key="12">
    <source>
        <dbReference type="RuleBase" id="RU000576"/>
    </source>
</evidence>
<evidence type="ECO:0000256" key="8">
    <source>
        <dbReference type="ARBA" id="ARBA00022980"/>
    </source>
</evidence>
<dbReference type="SUPFAM" id="SSF57829">
    <property type="entry name" value="Zn-binding ribosomal proteins"/>
    <property type="match status" value="1"/>
</dbReference>
<evidence type="ECO:0000256" key="11">
    <source>
        <dbReference type="HAMAP-Rule" id="MF_00547"/>
    </source>
</evidence>
<keyword evidence="5 11" id="KW-0863">Zinc-finger</keyword>
<evidence type="ECO:0000256" key="13">
    <source>
        <dbReference type="SAM" id="MobiDB-lite"/>
    </source>
</evidence>
<organism evidence="14">
    <name type="scientific">uncultured marine group II/III euryarchaeote KM3_168_D03</name>
    <dbReference type="NCBI Taxonomy" id="1457920"/>
    <lineage>
        <taxon>Archaea</taxon>
        <taxon>Methanobacteriati</taxon>
        <taxon>Methanobacteriota</taxon>
        <taxon>environmental samples</taxon>
    </lineage>
</organism>
<comment type="cofactor">
    <cofactor evidence="11">
        <name>Zn(2+)</name>
        <dbReference type="ChEBI" id="CHEBI:29105"/>
    </cofactor>
    <text evidence="11">Binds 1 zinc ion per subunit.</text>
</comment>
<evidence type="ECO:0000256" key="4">
    <source>
        <dbReference type="ARBA" id="ARBA00022730"/>
    </source>
</evidence>
<feature type="zinc finger region" description="C4-type" evidence="11">
    <location>
        <begin position="22"/>
        <end position="40"/>
    </location>
</feature>
<evidence type="ECO:0000256" key="5">
    <source>
        <dbReference type="ARBA" id="ARBA00022771"/>
    </source>
</evidence>
<dbReference type="EMBL" id="KF900684">
    <property type="protein sequence ID" value="AIF03601.1"/>
    <property type="molecule type" value="Genomic_DNA"/>
</dbReference>
<dbReference type="AlphaFoldDB" id="A0A075GHW7"/>
<evidence type="ECO:0000256" key="2">
    <source>
        <dbReference type="ARBA" id="ARBA00009805"/>
    </source>
</evidence>
<dbReference type="GO" id="GO:0019843">
    <property type="term" value="F:rRNA binding"/>
    <property type="evidence" value="ECO:0007669"/>
    <property type="project" value="UniProtKB-KW"/>
</dbReference>
<accession>A0A075GHW7</accession>
<dbReference type="PROSITE" id="PS01077">
    <property type="entry name" value="RIBOSOMAL_L37E"/>
    <property type="match status" value="1"/>
</dbReference>
<dbReference type="InterPro" id="IPR018267">
    <property type="entry name" value="Ribosomal_eL37_CS"/>
</dbReference>
<feature type="binding site" evidence="11">
    <location>
        <position position="22"/>
    </location>
    <ligand>
        <name>Zn(2+)</name>
        <dbReference type="ChEBI" id="CHEBI:29105"/>
    </ligand>
</feature>
<evidence type="ECO:0000313" key="14">
    <source>
        <dbReference type="EMBL" id="AIF03601.1"/>
    </source>
</evidence>
<dbReference type="GO" id="GO:0003735">
    <property type="term" value="F:structural constituent of ribosome"/>
    <property type="evidence" value="ECO:0007669"/>
    <property type="project" value="InterPro"/>
</dbReference>
<feature type="binding site" evidence="11">
    <location>
        <position position="40"/>
    </location>
    <ligand>
        <name>Zn(2+)</name>
        <dbReference type="ChEBI" id="CHEBI:29105"/>
    </ligand>
</feature>
<comment type="similarity">
    <text evidence="2 11 12">Belongs to the eukaryotic ribosomal protein eL37 family.</text>
</comment>
<dbReference type="FunFam" id="2.20.25.30:FF:000003">
    <property type="entry name" value="50S ribosomal protein L37e"/>
    <property type="match status" value="1"/>
</dbReference>
<keyword evidence="9 11" id="KW-0687">Ribonucleoprotein</keyword>
<dbReference type="Gene3D" id="2.20.25.30">
    <property type="match status" value="1"/>
</dbReference>
<keyword evidence="6 11" id="KW-0862">Zinc</keyword>
<dbReference type="PANTHER" id="PTHR10768">
    <property type="entry name" value="60S RIBOSOMAL PROTEIN L37"/>
    <property type="match status" value="1"/>
</dbReference>
<dbReference type="GO" id="GO:0006412">
    <property type="term" value="P:translation"/>
    <property type="evidence" value="ECO:0007669"/>
    <property type="project" value="UniProtKB-UniRule"/>
</dbReference>
<evidence type="ECO:0000256" key="6">
    <source>
        <dbReference type="ARBA" id="ARBA00022833"/>
    </source>
</evidence>
<dbReference type="InterPro" id="IPR011331">
    <property type="entry name" value="Ribosomal_eL37/eL43"/>
</dbReference>
<dbReference type="InterPro" id="IPR011332">
    <property type="entry name" value="Ribosomal_zn-bd"/>
</dbReference>
<evidence type="ECO:0000256" key="9">
    <source>
        <dbReference type="ARBA" id="ARBA00023274"/>
    </source>
</evidence>
<reference evidence="14" key="1">
    <citation type="journal article" date="2014" name="Genome Biol. Evol.">
        <title>Pangenome evidence for extensive interdomain horizontal transfer affecting lineage core and shell genes in uncultured planktonic thaumarchaeota and euryarchaeota.</title>
        <authorList>
            <person name="Deschamps P."/>
            <person name="Zivanovic Y."/>
            <person name="Moreira D."/>
            <person name="Rodriguez-Valera F."/>
            <person name="Lopez-Garcia P."/>
        </authorList>
    </citation>
    <scope>NUCLEOTIDE SEQUENCE</scope>
</reference>
<comment type="function">
    <text evidence="1 11">Binds to the 23S rRNA.</text>
</comment>
<sequence length="65" mass="7662">MVIMSKGTPSMGKKQKSTHIRCRRCGRHSYHKQKRACSSCGYGETARLRKFRWSKRNRSLSYPKK</sequence>
<feature type="region of interest" description="Disordered" evidence="13">
    <location>
        <begin position="1"/>
        <end position="20"/>
    </location>
</feature>
<feature type="binding site" evidence="11">
    <location>
        <position position="25"/>
    </location>
    <ligand>
        <name>Zn(2+)</name>
        <dbReference type="ChEBI" id="CHEBI:29105"/>
    </ligand>
</feature>
<evidence type="ECO:0000256" key="3">
    <source>
        <dbReference type="ARBA" id="ARBA00022723"/>
    </source>
</evidence>
<keyword evidence="7 11" id="KW-0694">RNA-binding</keyword>